<sequence length="343" mass="38357">MKRSKAILTLLIVGVLCFIFLLGFKYEDFYLTKIYWLNAKKVKVTDFGATPDDKFFDDEAFFEAIQAVKKHGKGIIYLPKGVYLLSKPLFLPSNCYLIGEDVDKTVIARAEDFNEYLVINDNIDVPGFNGNKNIIVENLTLDDRREIVRHWGGGVGFAHAENVAVRNCRILNPYWHGIEFNAVNNGLIQGCEIFNAKNAAIQIDASTAEYEGLQGYAFHGLLDEKTPSKNIKIVGNSIKGCLYSGINFAHREVKEPYSNIIIEKNYIEGNSAYAAIHNEASVKNTVITGNTVISNVGIIIGKTIEDIEITKNQIYTRKGAGLIFKNPVKGLYFKDNIIVEPET</sequence>
<evidence type="ECO:0000313" key="3">
    <source>
        <dbReference type="EMBL" id="GAV24149.1"/>
    </source>
</evidence>
<dbReference type="Gene3D" id="2.160.20.10">
    <property type="entry name" value="Single-stranded right-handed beta-helix, Pectin lyase-like"/>
    <property type="match status" value="1"/>
</dbReference>
<dbReference type="InterPro" id="IPR007742">
    <property type="entry name" value="NosD_dom"/>
</dbReference>
<protein>
    <recommendedName>
        <fullName evidence="5">Pectate lyase superfamily protein domain-containing protein</fullName>
    </recommendedName>
</protein>
<proteinExistence type="predicted"/>
<evidence type="ECO:0000313" key="4">
    <source>
        <dbReference type="Proteomes" id="UP000187338"/>
    </source>
</evidence>
<gene>
    <name evidence="3" type="ORF">ciss_00820</name>
</gene>
<dbReference type="EMBL" id="BDJL01000001">
    <property type="protein sequence ID" value="GAV24149.1"/>
    <property type="molecule type" value="Genomic_DNA"/>
</dbReference>
<reference evidence="4" key="1">
    <citation type="submission" date="2016-12" db="EMBL/GenBank/DDBJ databases">
        <title>Draft Genome Sequences od Carboxydothermus pertinax and islandicus, Hydrogenogenic Carboxydotrophic Bacteria.</title>
        <authorList>
            <person name="Fukuyama Y."/>
            <person name="Ohmae K."/>
            <person name="Yoneda Y."/>
            <person name="Yoshida T."/>
            <person name="Sako Y."/>
        </authorList>
    </citation>
    <scope>NUCLEOTIDE SEQUENCE [LARGE SCALE GENOMIC DNA]</scope>
    <source>
        <strain evidence="4">SET</strain>
    </source>
</reference>
<evidence type="ECO:0000259" key="1">
    <source>
        <dbReference type="Pfam" id="PF05048"/>
    </source>
</evidence>
<comment type="caution">
    <text evidence="3">The sequence shown here is derived from an EMBL/GenBank/DDBJ whole genome shotgun (WGS) entry which is preliminary data.</text>
</comment>
<dbReference type="InterPro" id="IPR012334">
    <property type="entry name" value="Pectin_lyas_fold"/>
</dbReference>
<dbReference type="InterPro" id="IPR011050">
    <property type="entry name" value="Pectin_lyase_fold/virulence"/>
</dbReference>
<dbReference type="InterPro" id="IPR006626">
    <property type="entry name" value="PbH1"/>
</dbReference>
<dbReference type="OrthoDB" id="2404754at2"/>
<dbReference type="Proteomes" id="UP000187338">
    <property type="component" value="Unassembled WGS sequence"/>
</dbReference>
<keyword evidence="4" id="KW-1185">Reference proteome</keyword>
<dbReference type="RefSeq" id="WP_075864369.1">
    <property type="nucleotide sequence ID" value="NZ_BDJL01000001.1"/>
</dbReference>
<feature type="domain" description="Rhamnogalacturonase A/B/Epimerase-like pectate lyase" evidence="2">
    <location>
        <begin position="42"/>
        <end position="138"/>
    </location>
</feature>
<dbReference type="Pfam" id="PF12708">
    <property type="entry name" value="Pect-lyase_RHGA_epim"/>
    <property type="match status" value="1"/>
</dbReference>
<accession>A0A1L8CZ65</accession>
<organism evidence="3 4">
    <name type="scientific">Carboxydothermus islandicus</name>
    <dbReference type="NCBI Taxonomy" id="661089"/>
    <lineage>
        <taxon>Bacteria</taxon>
        <taxon>Bacillati</taxon>
        <taxon>Bacillota</taxon>
        <taxon>Clostridia</taxon>
        <taxon>Thermoanaerobacterales</taxon>
        <taxon>Thermoanaerobacteraceae</taxon>
        <taxon>Carboxydothermus</taxon>
    </lineage>
</organism>
<evidence type="ECO:0000259" key="2">
    <source>
        <dbReference type="Pfam" id="PF12708"/>
    </source>
</evidence>
<dbReference type="InterPro" id="IPR024535">
    <property type="entry name" value="RHGA/B-epi-like_pectate_lyase"/>
</dbReference>
<dbReference type="SMART" id="SM00710">
    <property type="entry name" value="PbH1"/>
    <property type="match status" value="6"/>
</dbReference>
<name>A0A1L8CZ65_9THEO</name>
<feature type="domain" description="Periplasmic copper-binding protein NosD beta helix" evidence="1">
    <location>
        <begin position="228"/>
        <end position="338"/>
    </location>
</feature>
<dbReference type="SUPFAM" id="SSF51126">
    <property type="entry name" value="Pectin lyase-like"/>
    <property type="match status" value="1"/>
</dbReference>
<evidence type="ECO:0008006" key="5">
    <source>
        <dbReference type="Google" id="ProtNLM"/>
    </source>
</evidence>
<dbReference type="PANTHER" id="PTHR31339">
    <property type="entry name" value="PECTIN LYASE-RELATED"/>
    <property type="match status" value="1"/>
</dbReference>
<dbReference type="STRING" id="661089.ciss_00820"/>
<dbReference type="Pfam" id="PF05048">
    <property type="entry name" value="NosD"/>
    <property type="match status" value="1"/>
</dbReference>
<dbReference type="PANTHER" id="PTHR31339:SF9">
    <property type="entry name" value="PLASMIN AND FIBRONECTIN-BINDING PROTEIN A"/>
    <property type="match status" value="1"/>
</dbReference>
<dbReference type="AlphaFoldDB" id="A0A1L8CZ65"/>
<dbReference type="InterPro" id="IPR051801">
    <property type="entry name" value="GH28_Enzymes"/>
</dbReference>